<keyword evidence="9" id="KW-1185">Reference proteome</keyword>
<dbReference type="Gene3D" id="2.40.50.100">
    <property type="match status" value="1"/>
</dbReference>
<sequence>MAGRTAVALAAALVLIGCHKADKTPPPPPTVLVAVPLQQQIVDWDDYVGRFEAVDSVDLRPRVSGYLTRITFKDGEPVAKGQLLFVIDPRPYRAVLNQAAAQTARAKATLNNALVELKRSQALFDAQAGSEQDLETRKATAQQAKADLGAAQANEQAAALNVAFTQIRAPISGHISDRRVAVGNLVTADQTVLTSLVSDNPIRFGFQASESLFLKRERANRRAVGDPVDIKLQDEPSYRWHGHIDFIDNTLDVNSGIIRGRAVVPNPAGTLRPGLYGHMRMPGSGVYTGLLVPDEAVTADQERQVVMTVGRDGKVKQRVVQVGPLVNGLRVIRSGLKADDIVVVAGLARARPGALVSPKTTKITPRPAPPPAPYTEPAASYATPAG</sequence>
<dbReference type="RefSeq" id="WP_167072243.1">
    <property type="nucleotide sequence ID" value="NZ_JAAOZC010000002.1"/>
</dbReference>
<dbReference type="Gene3D" id="2.40.30.170">
    <property type="match status" value="1"/>
</dbReference>
<dbReference type="Pfam" id="PF25944">
    <property type="entry name" value="Beta-barrel_RND"/>
    <property type="match status" value="1"/>
</dbReference>
<evidence type="ECO:0000259" key="6">
    <source>
        <dbReference type="Pfam" id="PF25944"/>
    </source>
</evidence>
<dbReference type="InterPro" id="IPR058626">
    <property type="entry name" value="MdtA-like_b-barrel"/>
</dbReference>
<dbReference type="PROSITE" id="PS51257">
    <property type="entry name" value="PROKAR_LIPOPROTEIN"/>
    <property type="match status" value="1"/>
</dbReference>
<feature type="domain" description="Multidrug resistance protein MdtA-like barrel-sandwich hybrid" evidence="5">
    <location>
        <begin position="56"/>
        <end position="192"/>
    </location>
</feature>
<organism evidence="8 9">
    <name type="scientific">Sphingomonas vulcanisoli</name>
    <dbReference type="NCBI Taxonomy" id="1658060"/>
    <lineage>
        <taxon>Bacteria</taxon>
        <taxon>Pseudomonadati</taxon>
        <taxon>Pseudomonadota</taxon>
        <taxon>Alphaproteobacteria</taxon>
        <taxon>Sphingomonadales</taxon>
        <taxon>Sphingomonadaceae</taxon>
        <taxon>Sphingomonas</taxon>
    </lineage>
</organism>
<reference evidence="8 9" key="1">
    <citation type="submission" date="2020-03" db="EMBL/GenBank/DDBJ databases">
        <title>Genomic Encyclopedia of Type Strains, Phase III (KMG-III): the genomes of soil and plant-associated and newly described type strains.</title>
        <authorList>
            <person name="Whitman W."/>
        </authorList>
    </citation>
    <scope>NUCLEOTIDE SEQUENCE [LARGE SCALE GENOMIC DNA]</scope>
    <source>
        <strain evidence="8 9">CECT 8804</strain>
    </source>
</reference>
<dbReference type="NCBIfam" id="TIGR01730">
    <property type="entry name" value="RND_mfp"/>
    <property type="match status" value="1"/>
</dbReference>
<feature type="domain" description="Multidrug resistance protein MdtA-like beta-barrel" evidence="6">
    <location>
        <begin position="202"/>
        <end position="281"/>
    </location>
</feature>
<dbReference type="InterPro" id="IPR058625">
    <property type="entry name" value="MdtA-like_BSH"/>
</dbReference>
<evidence type="ECO:0000256" key="3">
    <source>
        <dbReference type="SAM" id="MobiDB-lite"/>
    </source>
</evidence>
<evidence type="ECO:0000259" key="5">
    <source>
        <dbReference type="Pfam" id="PF25917"/>
    </source>
</evidence>
<comment type="similarity">
    <text evidence="2">Belongs to the membrane fusion protein (MFP) (TC 8.A.1) family.</text>
</comment>
<dbReference type="EMBL" id="JAAOZC010000002">
    <property type="protein sequence ID" value="NIJ07374.1"/>
    <property type="molecule type" value="Genomic_DNA"/>
</dbReference>
<evidence type="ECO:0000256" key="1">
    <source>
        <dbReference type="ARBA" id="ARBA00004196"/>
    </source>
</evidence>
<proteinExistence type="inferred from homology"/>
<evidence type="ECO:0000313" key="8">
    <source>
        <dbReference type="EMBL" id="NIJ07374.1"/>
    </source>
</evidence>
<feature type="domain" description="Multidrug resistance protein MdtA-like alpha-helical hairpin" evidence="4">
    <location>
        <begin position="96"/>
        <end position="165"/>
    </location>
</feature>
<dbReference type="InterPro" id="IPR058624">
    <property type="entry name" value="MdtA-like_HH"/>
</dbReference>
<feature type="compositionally biased region" description="Low complexity" evidence="3">
    <location>
        <begin position="375"/>
        <end position="386"/>
    </location>
</feature>
<dbReference type="Gene3D" id="1.10.287.470">
    <property type="entry name" value="Helix hairpin bin"/>
    <property type="match status" value="1"/>
</dbReference>
<dbReference type="Pfam" id="PF25876">
    <property type="entry name" value="HH_MFP_RND"/>
    <property type="match status" value="1"/>
</dbReference>
<comment type="caution">
    <text evidence="8">The sequence shown here is derived from an EMBL/GenBank/DDBJ whole genome shotgun (WGS) entry which is preliminary data.</text>
</comment>
<feature type="region of interest" description="Disordered" evidence="3">
    <location>
        <begin position="358"/>
        <end position="386"/>
    </location>
</feature>
<dbReference type="PANTHER" id="PTHR30158:SF10">
    <property type="entry name" value="CATION EFFLUX PUMP"/>
    <property type="match status" value="1"/>
</dbReference>
<evidence type="ECO:0000256" key="2">
    <source>
        <dbReference type="ARBA" id="ARBA00009477"/>
    </source>
</evidence>
<dbReference type="InterPro" id="IPR058627">
    <property type="entry name" value="MdtA-like_C"/>
</dbReference>
<dbReference type="SUPFAM" id="SSF111369">
    <property type="entry name" value="HlyD-like secretion proteins"/>
    <property type="match status" value="1"/>
</dbReference>
<feature type="domain" description="Multidrug resistance protein MdtA-like C-terminal permuted SH3" evidence="7">
    <location>
        <begin position="290"/>
        <end position="348"/>
    </location>
</feature>
<comment type="subcellular location">
    <subcellularLocation>
        <location evidence="1">Cell envelope</location>
    </subcellularLocation>
</comment>
<dbReference type="Gene3D" id="2.40.420.20">
    <property type="match status" value="1"/>
</dbReference>
<evidence type="ECO:0000259" key="4">
    <source>
        <dbReference type="Pfam" id="PF25876"/>
    </source>
</evidence>
<dbReference type="Proteomes" id="UP000727456">
    <property type="component" value="Unassembled WGS sequence"/>
</dbReference>
<evidence type="ECO:0000259" key="7">
    <source>
        <dbReference type="Pfam" id="PF25967"/>
    </source>
</evidence>
<dbReference type="PANTHER" id="PTHR30158">
    <property type="entry name" value="ACRA/E-RELATED COMPONENT OF DRUG EFFLUX TRANSPORTER"/>
    <property type="match status" value="1"/>
</dbReference>
<accession>A0ABX0TPB4</accession>
<gene>
    <name evidence="8" type="ORF">FHS31_000970</name>
</gene>
<evidence type="ECO:0000313" key="9">
    <source>
        <dbReference type="Proteomes" id="UP000727456"/>
    </source>
</evidence>
<dbReference type="Pfam" id="PF25917">
    <property type="entry name" value="BSH_RND"/>
    <property type="match status" value="1"/>
</dbReference>
<protein>
    <submittedName>
        <fullName evidence="8">RND family efflux transporter MFP subunit</fullName>
    </submittedName>
</protein>
<name>A0ABX0TPB4_9SPHN</name>
<dbReference type="Pfam" id="PF25967">
    <property type="entry name" value="RND-MFP_C"/>
    <property type="match status" value="1"/>
</dbReference>
<dbReference type="InterPro" id="IPR006143">
    <property type="entry name" value="RND_pump_MFP"/>
</dbReference>